<evidence type="ECO:0000313" key="3">
    <source>
        <dbReference type="Proteomes" id="UP000298663"/>
    </source>
</evidence>
<gene>
    <name evidence="2" type="ORF">L596_018047</name>
</gene>
<name>A0A4U5N484_STECR</name>
<organism evidence="2 3">
    <name type="scientific">Steinernema carpocapsae</name>
    <name type="common">Entomopathogenic nematode</name>
    <dbReference type="NCBI Taxonomy" id="34508"/>
    <lineage>
        <taxon>Eukaryota</taxon>
        <taxon>Metazoa</taxon>
        <taxon>Ecdysozoa</taxon>
        <taxon>Nematoda</taxon>
        <taxon>Chromadorea</taxon>
        <taxon>Rhabditida</taxon>
        <taxon>Tylenchina</taxon>
        <taxon>Panagrolaimomorpha</taxon>
        <taxon>Strongyloidoidea</taxon>
        <taxon>Steinernematidae</taxon>
        <taxon>Steinernema</taxon>
    </lineage>
</organism>
<feature type="compositionally biased region" description="Polar residues" evidence="1">
    <location>
        <begin position="32"/>
        <end position="55"/>
    </location>
</feature>
<accession>A0A4U5N484</accession>
<evidence type="ECO:0000313" key="2">
    <source>
        <dbReference type="EMBL" id="TKR76993.1"/>
    </source>
</evidence>
<dbReference type="EMBL" id="AZBU02000005">
    <property type="protein sequence ID" value="TKR76993.1"/>
    <property type="molecule type" value="Genomic_DNA"/>
</dbReference>
<feature type="compositionally biased region" description="Polar residues" evidence="1">
    <location>
        <begin position="159"/>
        <end position="181"/>
    </location>
</feature>
<dbReference type="AlphaFoldDB" id="A0A4U5N484"/>
<reference evidence="2 3" key="1">
    <citation type="journal article" date="2015" name="Genome Biol.">
        <title>Comparative genomics of Steinernema reveals deeply conserved gene regulatory networks.</title>
        <authorList>
            <person name="Dillman A.R."/>
            <person name="Macchietto M."/>
            <person name="Porter C.F."/>
            <person name="Rogers A."/>
            <person name="Williams B."/>
            <person name="Antoshechkin I."/>
            <person name="Lee M.M."/>
            <person name="Goodwin Z."/>
            <person name="Lu X."/>
            <person name="Lewis E.E."/>
            <person name="Goodrich-Blair H."/>
            <person name="Stock S.P."/>
            <person name="Adams B.J."/>
            <person name="Sternberg P.W."/>
            <person name="Mortazavi A."/>
        </authorList>
    </citation>
    <scope>NUCLEOTIDE SEQUENCE [LARGE SCALE GENOMIC DNA]</scope>
    <source>
        <strain evidence="2 3">ALL</strain>
    </source>
</reference>
<feature type="region of interest" description="Disordered" evidence="1">
    <location>
        <begin position="15"/>
        <end position="61"/>
    </location>
</feature>
<keyword evidence="3" id="KW-1185">Reference proteome</keyword>
<proteinExistence type="predicted"/>
<feature type="compositionally biased region" description="Basic residues" evidence="1">
    <location>
        <begin position="183"/>
        <end position="196"/>
    </location>
</feature>
<evidence type="ECO:0000256" key="1">
    <source>
        <dbReference type="SAM" id="MobiDB-lite"/>
    </source>
</evidence>
<feature type="compositionally biased region" description="Basic residues" evidence="1">
    <location>
        <begin position="93"/>
        <end position="102"/>
    </location>
</feature>
<feature type="compositionally biased region" description="Basic residues" evidence="1">
    <location>
        <begin position="18"/>
        <end position="28"/>
    </location>
</feature>
<reference evidence="2 3" key="2">
    <citation type="journal article" date="2019" name="G3 (Bethesda)">
        <title>Hybrid Assembly of the Genome of the Entomopathogenic Nematode Steinernema carpocapsae Identifies the X-Chromosome.</title>
        <authorList>
            <person name="Serra L."/>
            <person name="Macchietto M."/>
            <person name="Macias-Munoz A."/>
            <person name="McGill C.J."/>
            <person name="Rodriguez I.M."/>
            <person name="Rodriguez B."/>
            <person name="Murad R."/>
            <person name="Mortazavi A."/>
        </authorList>
    </citation>
    <scope>NUCLEOTIDE SEQUENCE [LARGE SCALE GENOMIC DNA]</scope>
    <source>
        <strain evidence="2 3">ALL</strain>
    </source>
</reference>
<sequence>MPRAVVLWRSSTPVITPRRPRSSIHKSRLAFDNSTSSRRFSVSNRSGNFSRSPRLSKSSCISASAAKRIDEDPIYHTSFSIPILAKVNEANRPKKSRRSSRKVSKEPKPKTTTSRSDSLSSRSRSLSSSRQAKKSDRSSRSSKKTSRPDAPKARKTTKAAETSKASRSIRTALSMRSSTAKPKTAKPRTASKKATLRKRDPATGRFVKA</sequence>
<comment type="caution">
    <text evidence="2">The sequence shown here is derived from an EMBL/GenBank/DDBJ whole genome shotgun (WGS) entry which is preliminary data.</text>
</comment>
<protein>
    <submittedName>
        <fullName evidence="2">Uncharacterized protein</fullName>
    </submittedName>
</protein>
<feature type="region of interest" description="Disordered" evidence="1">
    <location>
        <begin position="89"/>
        <end position="209"/>
    </location>
</feature>
<dbReference type="Proteomes" id="UP000298663">
    <property type="component" value="Unassembled WGS sequence"/>
</dbReference>
<feature type="compositionally biased region" description="Low complexity" evidence="1">
    <location>
        <begin position="114"/>
        <end position="130"/>
    </location>
</feature>